<reference evidence="2 3" key="1">
    <citation type="journal article" date="2011" name="J. Bacteriol.">
        <title>Complete genome sequence of the industrial strain Bacillus megaterium WSH-002.</title>
        <authorList>
            <person name="Liu L."/>
            <person name="Li Y."/>
            <person name="Zhang J."/>
            <person name="Zou W."/>
            <person name="Zhou Z."/>
            <person name="Liu J."/>
            <person name="Li X."/>
            <person name="Wang L."/>
            <person name="Chen J."/>
        </authorList>
    </citation>
    <scope>NUCLEOTIDE SEQUENCE [LARGE SCALE GENOMIC DNA]</scope>
    <source>
        <strain evidence="3">WSH-002</strain>
        <plasmid evidence="2">WSH-002_p2</plasmid>
    </source>
</reference>
<dbReference type="Proteomes" id="UP000001283">
    <property type="component" value="Plasmid WSH-002_p2"/>
</dbReference>
<gene>
    <name evidence="2" type="ORF">BMWSH_p208</name>
</gene>
<feature type="transmembrane region" description="Helical" evidence="1">
    <location>
        <begin position="96"/>
        <end position="116"/>
    </location>
</feature>
<feature type="transmembrane region" description="Helical" evidence="1">
    <location>
        <begin position="122"/>
        <end position="141"/>
    </location>
</feature>
<dbReference type="EMBL" id="CP003019">
    <property type="protein sequence ID" value="AEN92141.1"/>
    <property type="molecule type" value="Genomic_DNA"/>
</dbReference>
<proteinExistence type="predicted"/>
<evidence type="ECO:0000313" key="2">
    <source>
        <dbReference type="EMBL" id="AEN92141.1"/>
    </source>
</evidence>
<protein>
    <submittedName>
        <fullName evidence="2">Uncharacterized protein</fullName>
    </submittedName>
</protein>
<dbReference type="RefSeq" id="WP_014462152.1">
    <property type="nucleotide sequence ID" value="NC_017140.1"/>
</dbReference>
<feature type="transmembrane region" description="Helical" evidence="1">
    <location>
        <begin position="186"/>
        <end position="204"/>
    </location>
</feature>
<feature type="transmembrane region" description="Helical" evidence="1">
    <location>
        <begin position="153"/>
        <end position="174"/>
    </location>
</feature>
<keyword evidence="1" id="KW-0812">Transmembrane</keyword>
<dbReference type="AlphaFoldDB" id="A0A8D4BMW7"/>
<evidence type="ECO:0000256" key="1">
    <source>
        <dbReference type="SAM" id="Phobius"/>
    </source>
</evidence>
<sequence>MKFQELSHSLVNDYLKKLDKSLYLLSKEERIQQVQEIKYDIYENVQNKVEDRKIHIDQAVKETINEFLPPEKLAEEIMNVEKPQHEKNFIDKGNTFFQYGLMCAIGSIGGLSIPILKGELNLSLILPFIIALLAGICLLNTKNIQWNNIQLKNLKWVSRIVVAFLAVPLTFFAVRIINDNSINDFSLYYLIGFIVVAIGLYMYLRRLYLKHIA</sequence>
<keyword evidence="1" id="KW-1133">Transmembrane helix</keyword>
<keyword evidence="2" id="KW-0614">Plasmid</keyword>
<evidence type="ECO:0000313" key="3">
    <source>
        <dbReference type="Proteomes" id="UP000001283"/>
    </source>
</evidence>
<keyword evidence="1" id="KW-0472">Membrane</keyword>
<geneLocation type="plasmid" evidence="2 3">
    <name>WSH-002_p2</name>
</geneLocation>
<organism evidence="2 3">
    <name type="scientific">Priestia megaterium (strain WSH-002)</name>
    <name type="common">Bacillus megaterium</name>
    <dbReference type="NCBI Taxonomy" id="1006007"/>
    <lineage>
        <taxon>Bacteria</taxon>
        <taxon>Bacillati</taxon>
        <taxon>Bacillota</taxon>
        <taxon>Bacilli</taxon>
        <taxon>Bacillales</taxon>
        <taxon>Bacillaceae</taxon>
        <taxon>Priestia</taxon>
    </lineage>
</organism>
<accession>A0A8D4BMW7</accession>
<name>A0A8D4BMW7_PRIMW</name>
<dbReference type="KEGG" id="bmh:BMWSH_p208"/>